<keyword evidence="1" id="KW-0472">Membrane</keyword>
<feature type="transmembrane region" description="Helical" evidence="1">
    <location>
        <begin position="6"/>
        <end position="26"/>
    </location>
</feature>
<name>A0AAU9CWW5_9LACO</name>
<organism evidence="2 3">
    <name type="scientific">Xylocopilactobacillus apis</name>
    <dbReference type="NCBI Taxonomy" id="2932183"/>
    <lineage>
        <taxon>Bacteria</taxon>
        <taxon>Bacillati</taxon>
        <taxon>Bacillota</taxon>
        <taxon>Bacilli</taxon>
        <taxon>Lactobacillales</taxon>
        <taxon>Lactobacillaceae</taxon>
        <taxon>Xylocopilactobacillus</taxon>
    </lineage>
</organism>
<sequence length="133" mass="14777">MKKNKIFSVLKIIVSFLAGIVFAFMLMKSFQIDSGIVGTFADNGVEDQVVISFNQSGKYTIYHGGKKFDKGSYDNSDKNFFVLYSDSYKKGDKNGDKSGGLFLINKVGHLFLPALSSNTITLKKDSDVPTYFK</sequence>
<reference evidence="2 3" key="1">
    <citation type="journal article" date="2023" name="Microbiol. Spectr.">
        <title>Symbiosis of Carpenter Bees with Uncharacterized Lactic Acid Bacteria Showing NAD Auxotrophy.</title>
        <authorList>
            <person name="Kawasaki S."/>
            <person name="Ozawa K."/>
            <person name="Mori T."/>
            <person name="Yamamoto A."/>
            <person name="Ito M."/>
            <person name="Ohkuma M."/>
            <person name="Sakamoto M."/>
            <person name="Matsutani M."/>
        </authorList>
    </citation>
    <scope>NUCLEOTIDE SEQUENCE [LARGE SCALE GENOMIC DNA]</scope>
    <source>
        <strain evidence="2 3">KimC2</strain>
    </source>
</reference>
<keyword evidence="1" id="KW-0812">Transmembrane</keyword>
<accession>A0AAU9CWW5</accession>
<keyword evidence="1" id="KW-1133">Transmembrane helix</keyword>
<evidence type="ECO:0000256" key="1">
    <source>
        <dbReference type="SAM" id="Phobius"/>
    </source>
</evidence>
<protein>
    <submittedName>
        <fullName evidence="2">Uncharacterized protein</fullName>
    </submittedName>
</protein>
<dbReference type="AlphaFoldDB" id="A0AAU9CWW5"/>
<keyword evidence="3" id="KW-1185">Reference proteome</keyword>
<dbReference type="EMBL" id="AP026801">
    <property type="protein sequence ID" value="BDR55783.1"/>
    <property type="molecule type" value="Genomic_DNA"/>
</dbReference>
<dbReference type="KEGG" id="xak:KIMC2_03450"/>
<evidence type="ECO:0000313" key="2">
    <source>
        <dbReference type="EMBL" id="BDR55783.1"/>
    </source>
</evidence>
<proteinExistence type="predicted"/>
<gene>
    <name evidence="2" type="ORF">KIMC2_03450</name>
</gene>
<evidence type="ECO:0000313" key="3">
    <source>
        <dbReference type="Proteomes" id="UP001321804"/>
    </source>
</evidence>
<dbReference type="Proteomes" id="UP001321804">
    <property type="component" value="Chromosome"/>
</dbReference>
<dbReference type="RefSeq" id="WP_317697371.1">
    <property type="nucleotide sequence ID" value="NZ_AP026801.1"/>
</dbReference>